<sequence>MSSPIVPAELAAAVPSSATVLLALAVLWPGVLGIAYRVLAHRLTRMIMREGMSRGLHVVVEFRRTQTIVECSSLPAQEIRFMMRRADAPALPVVRRDVG</sequence>
<dbReference type="EMBL" id="JAERRJ010000026">
    <property type="protein sequence ID" value="MBL1080180.1"/>
    <property type="molecule type" value="Genomic_DNA"/>
</dbReference>
<keyword evidence="3" id="KW-1185">Reference proteome</keyword>
<comment type="caution">
    <text evidence="2">The sequence shown here is derived from an EMBL/GenBank/DDBJ whole genome shotgun (WGS) entry which is preliminary data.</text>
</comment>
<protein>
    <recommendedName>
        <fullName evidence="4">ABC transmembrane type-1 domain-containing protein</fullName>
    </recommendedName>
</protein>
<dbReference type="Proteomes" id="UP000602198">
    <property type="component" value="Unassembled WGS sequence"/>
</dbReference>
<evidence type="ECO:0000256" key="1">
    <source>
        <dbReference type="SAM" id="Phobius"/>
    </source>
</evidence>
<feature type="transmembrane region" description="Helical" evidence="1">
    <location>
        <begin position="20"/>
        <end position="39"/>
    </location>
</feature>
<reference evidence="2 3" key="1">
    <citation type="submission" date="2021-01" db="EMBL/GenBank/DDBJ databases">
        <title>WGS of actinomycetes isolated from Thailand.</title>
        <authorList>
            <person name="Thawai C."/>
        </authorList>
    </citation>
    <scope>NUCLEOTIDE SEQUENCE [LARGE SCALE GENOMIC DNA]</scope>
    <source>
        <strain evidence="2 3">LPG 2</strain>
    </source>
</reference>
<keyword evidence="1" id="KW-1133">Transmembrane helix</keyword>
<accession>A0ABS1MHN7</accession>
<evidence type="ECO:0000313" key="2">
    <source>
        <dbReference type="EMBL" id="MBL1080180.1"/>
    </source>
</evidence>
<evidence type="ECO:0008006" key="4">
    <source>
        <dbReference type="Google" id="ProtNLM"/>
    </source>
</evidence>
<organism evidence="2 3">
    <name type="scientific">Nocardia acididurans</name>
    <dbReference type="NCBI Taxonomy" id="2802282"/>
    <lineage>
        <taxon>Bacteria</taxon>
        <taxon>Bacillati</taxon>
        <taxon>Actinomycetota</taxon>
        <taxon>Actinomycetes</taxon>
        <taxon>Mycobacteriales</taxon>
        <taxon>Nocardiaceae</taxon>
        <taxon>Nocardia</taxon>
    </lineage>
</organism>
<keyword evidence="1" id="KW-0812">Transmembrane</keyword>
<gene>
    <name evidence="2" type="ORF">JK358_37875</name>
</gene>
<proteinExistence type="predicted"/>
<evidence type="ECO:0000313" key="3">
    <source>
        <dbReference type="Proteomes" id="UP000602198"/>
    </source>
</evidence>
<name>A0ABS1MHN7_9NOCA</name>
<dbReference type="RefSeq" id="WP_201958551.1">
    <property type="nucleotide sequence ID" value="NZ_JAERRJ010000026.1"/>
</dbReference>
<keyword evidence="1" id="KW-0472">Membrane</keyword>